<evidence type="ECO:0000313" key="1">
    <source>
        <dbReference type="EMBL" id="MEJ2871792.1"/>
    </source>
</evidence>
<gene>
    <name evidence="1" type="ORF">WCD74_28820</name>
</gene>
<dbReference type="Proteomes" id="UP001385809">
    <property type="component" value="Unassembled WGS sequence"/>
</dbReference>
<reference evidence="1 2" key="1">
    <citation type="submission" date="2024-03" db="EMBL/GenBank/DDBJ databases">
        <title>Actinomycetospora sp. OC33-EN08, a novel actinomycete isolated from wild orchid (Aerides multiflora).</title>
        <authorList>
            <person name="Suriyachadkun C."/>
        </authorList>
    </citation>
    <scope>NUCLEOTIDE SEQUENCE [LARGE SCALE GENOMIC DNA]</scope>
    <source>
        <strain evidence="1 2">OC33-EN08</strain>
    </source>
</reference>
<evidence type="ECO:0008006" key="3">
    <source>
        <dbReference type="Google" id="ProtNLM"/>
    </source>
</evidence>
<proteinExistence type="predicted"/>
<evidence type="ECO:0000313" key="2">
    <source>
        <dbReference type="Proteomes" id="UP001385809"/>
    </source>
</evidence>
<dbReference type="EMBL" id="JBBEGN010000028">
    <property type="protein sequence ID" value="MEJ2871792.1"/>
    <property type="molecule type" value="Genomic_DNA"/>
</dbReference>
<name>A0ABU8MYV9_9PSEU</name>
<comment type="caution">
    <text evidence="1">The sequence shown here is derived from an EMBL/GenBank/DDBJ whole genome shotgun (WGS) entry which is preliminary data.</text>
</comment>
<protein>
    <recommendedName>
        <fullName evidence="3">Sigma-70 family RNA polymerase sigma factor</fullName>
    </recommendedName>
</protein>
<keyword evidence="2" id="KW-1185">Reference proteome</keyword>
<sequence length="108" mass="12005">MTMLRDLLATWETWSAHNVMTRAFGHAPAEPSTATAVDALRDSAELVELLTGWQWQAMHAARRDGATWGEIAAVLKVSVEQVRSDYADVLDCQECILGRDVSAYREVL</sequence>
<organism evidence="1 2">
    <name type="scientific">Actinomycetospora aurantiaca</name>
    <dbReference type="NCBI Taxonomy" id="3129233"/>
    <lineage>
        <taxon>Bacteria</taxon>
        <taxon>Bacillati</taxon>
        <taxon>Actinomycetota</taxon>
        <taxon>Actinomycetes</taxon>
        <taxon>Pseudonocardiales</taxon>
        <taxon>Pseudonocardiaceae</taxon>
        <taxon>Actinomycetospora</taxon>
    </lineage>
</organism>
<dbReference type="RefSeq" id="WP_337698367.1">
    <property type="nucleotide sequence ID" value="NZ_JBBEGN010000028.1"/>
</dbReference>
<accession>A0ABU8MYV9</accession>